<accession>A0A7X0XT78</accession>
<dbReference type="InterPro" id="IPR006728">
    <property type="entry name" value="YezG-like"/>
</dbReference>
<gene>
    <name evidence="1" type="ORF">HCA46_14760</name>
</gene>
<evidence type="ECO:0000313" key="2">
    <source>
        <dbReference type="Proteomes" id="UP000547643"/>
    </source>
</evidence>
<dbReference type="Proteomes" id="UP000547643">
    <property type="component" value="Unassembled WGS sequence"/>
</dbReference>
<reference evidence="1 2" key="1">
    <citation type="submission" date="2020-03" db="EMBL/GenBank/DDBJ databases">
        <title>Soil Listeria distribution.</title>
        <authorList>
            <person name="Liao J."/>
            <person name="Wiedmann M."/>
        </authorList>
    </citation>
    <scope>NUCLEOTIDE SEQUENCE [LARGE SCALE GENOMIC DNA]</scope>
    <source>
        <strain evidence="1 2">FSL L7-1017</strain>
    </source>
</reference>
<dbReference type="RefSeq" id="WP_185495562.1">
    <property type="nucleotide sequence ID" value="NZ_JAARUV010000006.1"/>
</dbReference>
<dbReference type="NCBIfam" id="TIGR01741">
    <property type="entry name" value="staph_tand_hypo"/>
    <property type="match status" value="1"/>
</dbReference>
<sequence>MNTEGMEVLYQEIANQVNNVIPEDWSRFLLYSEMDQYRGATFFYYYPVEGKDPIYSLDIEDMEHIDMDEVQNGLSNLNGLLRDLWNEFIENKQEPWKSLNLSLDSEGKFNIQYSYDDLEKDGYDYIERVKIWKYEKLDILPNIKDVSGCKLIEKYKKEASKKK</sequence>
<dbReference type="SUPFAM" id="SSF160424">
    <property type="entry name" value="BH3703-like"/>
    <property type="match status" value="1"/>
</dbReference>
<protein>
    <submittedName>
        <fullName evidence="1">DUF600 family protein</fullName>
    </submittedName>
</protein>
<name>A0A7X0XT78_9LIST</name>
<dbReference type="AlphaFoldDB" id="A0A7X0XT78"/>
<dbReference type="Gene3D" id="3.30.500.20">
    <property type="entry name" value="BH3703-like domains"/>
    <property type="match status" value="1"/>
</dbReference>
<proteinExistence type="predicted"/>
<organism evidence="1 2">
    <name type="scientific">Listeria booriae</name>
    <dbReference type="NCBI Taxonomy" id="1552123"/>
    <lineage>
        <taxon>Bacteria</taxon>
        <taxon>Bacillati</taxon>
        <taxon>Bacillota</taxon>
        <taxon>Bacilli</taxon>
        <taxon>Bacillales</taxon>
        <taxon>Listeriaceae</taxon>
        <taxon>Listeria</taxon>
    </lineage>
</organism>
<dbReference type="EMBL" id="JAARUV010000006">
    <property type="protein sequence ID" value="MBC1780106.1"/>
    <property type="molecule type" value="Genomic_DNA"/>
</dbReference>
<evidence type="ECO:0000313" key="1">
    <source>
        <dbReference type="EMBL" id="MBC1780106.1"/>
    </source>
</evidence>
<comment type="caution">
    <text evidence="1">The sequence shown here is derived from an EMBL/GenBank/DDBJ whole genome shotgun (WGS) entry which is preliminary data.</text>
</comment>
<dbReference type="Pfam" id="PF04634">
    <property type="entry name" value="YezG-like"/>
    <property type="match status" value="1"/>
</dbReference>
<dbReference type="InterPro" id="IPR036170">
    <property type="entry name" value="YezG-like_sf"/>
</dbReference>